<comment type="similarity">
    <text evidence="3">Belongs to the FBPase class 1 family.</text>
</comment>
<evidence type="ECO:0000256" key="5">
    <source>
        <dbReference type="ARBA" id="ARBA00022801"/>
    </source>
</evidence>
<keyword evidence="6" id="KW-0460">Magnesium</keyword>
<dbReference type="PROSITE" id="PS00124">
    <property type="entry name" value="FBPASE"/>
    <property type="match status" value="1"/>
</dbReference>
<dbReference type="Gene3D" id="3.40.190.80">
    <property type="match status" value="1"/>
</dbReference>
<evidence type="ECO:0000256" key="7">
    <source>
        <dbReference type="ARBA" id="ARBA00023277"/>
    </source>
</evidence>
<gene>
    <name evidence="10" type="ORF">NSK_007260</name>
</gene>
<dbReference type="PANTHER" id="PTHR11556:SF35">
    <property type="entry name" value="SEDOHEPTULOSE-1,7-BISPHOSPHATASE, CHLOROPLASTIC"/>
    <property type="match status" value="1"/>
</dbReference>
<evidence type="ECO:0000256" key="4">
    <source>
        <dbReference type="ARBA" id="ARBA00022723"/>
    </source>
</evidence>
<name>A0A4D9CXP1_9STRA</name>
<keyword evidence="5" id="KW-0378">Hydrolase</keyword>
<dbReference type="GO" id="GO:0046872">
    <property type="term" value="F:metal ion binding"/>
    <property type="evidence" value="ECO:0007669"/>
    <property type="project" value="UniProtKB-KW"/>
</dbReference>
<dbReference type="GO" id="GO:0042132">
    <property type="term" value="F:fructose 1,6-bisphosphate 1-phosphatase activity"/>
    <property type="evidence" value="ECO:0007669"/>
    <property type="project" value="TreeGrafter"/>
</dbReference>
<dbReference type="OrthoDB" id="10256725at2759"/>
<comment type="cofactor">
    <cofactor evidence="1">
        <name>Mg(2+)</name>
        <dbReference type="ChEBI" id="CHEBI:18420"/>
    </cofactor>
</comment>
<dbReference type="InterPro" id="IPR020548">
    <property type="entry name" value="Fructose_bisphosphatase_AS"/>
</dbReference>
<dbReference type="PIRSF" id="PIRSF000904">
    <property type="entry name" value="FBPtase_SBPase"/>
    <property type="match status" value="1"/>
</dbReference>
<evidence type="ECO:0008006" key="12">
    <source>
        <dbReference type="Google" id="ProtNLM"/>
    </source>
</evidence>
<keyword evidence="4" id="KW-0479">Metal-binding</keyword>
<reference evidence="10 11" key="1">
    <citation type="submission" date="2019-01" db="EMBL/GenBank/DDBJ databases">
        <title>Nuclear Genome Assembly of the Microalgal Biofuel strain Nannochloropsis salina CCMP1776.</title>
        <authorList>
            <person name="Hovde B."/>
        </authorList>
    </citation>
    <scope>NUCLEOTIDE SEQUENCE [LARGE SCALE GENOMIC DNA]</scope>
    <source>
        <strain evidence="10 11">CCMP1776</strain>
    </source>
</reference>
<dbReference type="PANTHER" id="PTHR11556">
    <property type="entry name" value="FRUCTOSE-1,6-BISPHOSPHATASE-RELATED"/>
    <property type="match status" value="1"/>
</dbReference>
<evidence type="ECO:0000259" key="9">
    <source>
        <dbReference type="Pfam" id="PF18913"/>
    </source>
</evidence>
<dbReference type="PRINTS" id="PR01958">
    <property type="entry name" value="S17BPHPHTASE"/>
</dbReference>
<dbReference type="GO" id="GO:0006094">
    <property type="term" value="P:gluconeogenesis"/>
    <property type="evidence" value="ECO:0007669"/>
    <property type="project" value="TreeGrafter"/>
</dbReference>
<evidence type="ECO:0000259" key="8">
    <source>
        <dbReference type="Pfam" id="PF00316"/>
    </source>
</evidence>
<evidence type="ECO:0000256" key="1">
    <source>
        <dbReference type="ARBA" id="ARBA00001946"/>
    </source>
</evidence>
<dbReference type="EMBL" id="SDOX01000128">
    <property type="protein sequence ID" value="TFJ81299.1"/>
    <property type="molecule type" value="Genomic_DNA"/>
</dbReference>
<dbReference type="InterPro" id="IPR023079">
    <property type="entry name" value="SBPase"/>
</dbReference>
<dbReference type="GO" id="GO:0005986">
    <property type="term" value="P:sucrose biosynthetic process"/>
    <property type="evidence" value="ECO:0007669"/>
    <property type="project" value="TreeGrafter"/>
</dbReference>
<keyword evidence="7" id="KW-0119">Carbohydrate metabolism</keyword>
<comment type="caution">
    <text evidence="10">The sequence shown here is derived from an EMBL/GenBank/DDBJ whole genome shotgun (WGS) entry which is preliminary data.</text>
</comment>
<sequence>MPDLPADLEQLLGAVARASKRIADTLRTGDAHTKSGIENTFGDEQLHLDVVTNEIAFEELRACGLVHIASSEETPTEEDLGAPKAAPGEGFSVSFDPLDGSSIIDTNFSVGSIFGVWPGRGLLGRTGREQVSSILTVYGPRVTLVIALPQAAAGPRTVQLMLQHDSTWEMIHESLRVAPAGKIFAPGNLRATADNAAYKQLVDFWIAERYTLRYTGGLVPDVYHVLIKGKGVVTNVVSAAAKAKLRLLYEAAPIALVMECAGAASCTAPGPNGEHPEPISILDLPIMGLEFKCGVAYGGVEEVAIFKKLMYPGSSIDAQS</sequence>
<dbReference type="Pfam" id="PF00316">
    <property type="entry name" value="FBPase"/>
    <property type="match status" value="1"/>
</dbReference>
<dbReference type="InterPro" id="IPR033391">
    <property type="entry name" value="FBPase_N"/>
</dbReference>
<evidence type="ECO:0000256" key="6">
    <source>
        <dbReference type="ARBA" id="ARBA00022842"/>
    </source>
</evidence>
<keyword evidence="11" id="KW-1185">Reference proteome</keyword>
<dbReference type="InterPro" id="IPR000146">
    <property type="entry name" value="FBPase_class-1"/>
</dbReference>
<protein>
    <recommendedName>
        <fullName evidence="12">Fructose-bisphosphatase</fullName>
    </recommendedName>
</protein>
<dbReference type="GO" id="GO:0006000">
    <property type="term" value="P:fructose metabolic process"/>
    <property type="evidence" value="ECO:0007669"/>
    <property type="project" value="TreeGrafter"/>
</dbReference>
<evidence type="ECO:0000256" key="2">
    <source>
        <dbReference type="ARBA" id="ARBA00005215"/>
    </source>
</evidence>
<dbReference type="Proteomes" id="UP000355283">
    <property type="component" value="Unassembled WGS sequence"/>
</dbReference>
<accession>A0A4D9CXP1</accession>
<feature type="domain" description="Fructose-1-6-bisphosphatase class I N-terminal" evidence="8">
    <location>
        <begin position="6"/>
        <end position="149"/>
    </location>
</feature>
<evidence type="ECO:0000313" key="10">
    <source>
        <dbReference type="EMBL" id="TFJ81299.1"/>
    </source>
</evidence>
<feature type="domain" description="Fructose-1-6-bisphosphatase class 1 C-terminal" evidence="9">
    <location>
        <begin position="179"/>
        <end position="310"/>
    </location>
</feature>
<comment type="pathway">
    <text evidence="2">Carbohydrate biosynthesis; Calvin cycle.</text>
</comment>
<dbReference type="Pfam" id="PF18913">
    <property type="entry name" value="FBPase_C"/>
    <property type="match status" value="1"/>
</dbReference>
<proteinExistence type="inferred from homology"/>
<dbReference type="Gene3D" id="3.30.540.10">
    <property type="entry name" value="Fructose-1,6-Bisphosphatase, subunit A, domain 1"/>
    <property type="match status" value="1"/>
</dbReference>
<organism evidence="10 11">
    <name type="scientific">Nannochloropsis salina CCMP1776</name>
    <dbReference type="NCBI Taxonomy" id="1027361"/>
    <lineage>
        <taxon>Eukaryota</taxon>
        <taxon>Sar</taxon>
        <taxon>Stramenopiles</taxon>
        <taxon>Ochrophyta</taxon>
        <taxon>Eustigmatophyceae</taxon>
        <taxon>Eustigmatales</taxon>
        <taxon>Monodopsidaceae</taxon>
        <taxon>Microchloropsis</taxon>
        <taxon>Microchloropsis salina</taxon>
    </lineage>
</organism>
<dbReference type="GO" id="GO:0006002">
    <property type="term" value="P:fructose 6-phosphate metabolic process"/>
    <property type="evidence" value="ECO:0007669"/>
    <property type="project" value="TreeGrafter"/>
</dbReference>
<dbReference type="InterPro" id="IPR044015">
    <property type="entry name" value="FBPase_C_dom"/>
</dbReference>
<dbReference type="GO" id="GO:0005737">
    <property type="term" value="C:cytoplasm"/>
    <property type="evidence" value="ECO:0007669"/>
    <property type="project" value="TreeGrafter"/>
</dbReference>
<dbReference type="AlphaFoldDB" id="A0A4D9CXP1"/>
<dbReference type="GO" id="GO:0030388">
    <property type="term" value="P:fructose 1,6-bisphosphate metabolic process"/>
    <property type="evidence" value="ECO:0007669"/>
    <property type="project" value="TreeGrafter"/>
</dbReference>
<evidence type="ECO:0000256" key="3">
    <source>
        <dbReference type="ARBA" id="ARBA00010941"/>
    </source>
</evidence>
<dbReference type="SUPFAM" id="SSF56655">
    <property type="entry name" value="Carbohydrate phosphatase"/>
    <property type="match status" value="1"/>
</dbReference>
<evidence type="ECO:0000313" key="11">
    <source>
        <dbReference type="Proteomes" id="UP000355283"/>
    </source>
</evidence>